<dbReference type="Gene3D" id="1.10.510.10">
    <property type="entry name" value="Transferase(Phosphotransferase) domain 1"/>
    <property type="match status" value="1"/>
</dbReference>
<name>A0A7C3PEB1_9CYAN</name>
<proteinExistence type="predicted"/>
<dbReference type="PROSITE" id="PS00108">
    <property type="entry name" value="PROTEIN_KINASE_ST"/>
    <property type="match status" value="1"/>
</dbReference>
<dbReference type="Gene3D" id="3.30.200.20">
    <property type="entry name" value="Phosphorylase Kinase, domain 1"/>
    <property type="match status" value="1"/>
</dbReference>
<dbReference type="InterPro" id="IPR011009">
    <property type="entry name" value="Kinase-like_dom_sf"/>
</dbReference>
<protein>
    <submittedName>
        <fullName evidence="7">Serine/threonine protein kinase</fullName>
    </submittedName>
</protein>
<dbReference type="AlphaFoldDB" id="A0A7C3PEB1"/>
<sequence>MSITEPRDPNVGRLLANRYQLIELVGKGAMGRVYQAEDILLGGTIAVKFLAQTLLNSKMRDRFKAEARTCAQLGQKSIHIVRVTDYGVNDDDVPFYVMEYLEGLGLSEIISAQQLLLPRFLSLTRQICLGLQCAHQGIVVDGAMCPIIHRDIKPSNILVCKDTSLGELVKILDFGISKLLQADGGQTGSYMGTLAYSSPEQMEGRELDARSDIYSLGVMMYEMLSGKMPLQAETHSFGSWYKAHHFHPPRPLSVSAPGLKMPKPLEELVMGCLAKSPSDRPQSVAEVLKALEPLDQRYSGNREVSHRIGEVLAKKPPIIDPVVAPPKPVQEASTVDRSCQMATWPRNKPIAQIVFPQPYTTDKGTLATLWVMLARDDIRHLQVHRLYNRIYKNFLCSMSPHPMVLWVTAIHNSYRKTQGDESLNGSEKSTRWLRCYIDLKTAQGQEMTRLLSDRQEYQILMFAVEDPSKCAHVITVPIHPSQCSQLQQWAIISQTTMSVDTPTTSKNLLQAEFDKLKPRIENEMQTSSTSFSVKLSQPES</sequence>
<evidence type="ECO:0000256" key="2">
    <source>
        <dbReference type="ARBA" id="ARBA00022741"/>
    </source>
</evidence>
<dbReference type="GO" id="GO:0004674">
    <property type="term" value="F:protein serine/threonine kinase activity"/>
    <property type="evidence" value="ECO:0007669"/>
    <property type="project" value="UniProtKB-KW"/>
</dbReference>
<accession>A0A7C3PEB1</accession>
<dbReference type="SUPFAM" id="SSF56112">
    <property type="entry name" value="Protein kinase-like (PK-like)"/>
    <property type="match status" value="1"/>
</dbReference>
<dbReference type="EMBL" id="DSRU01000227">
    <property type="protein sequence ID" value="HFM99152.1"/>
    <property type="molecule type" value="Genomic_DNA"/>
</dbReference>
<keyword evidence="2 5" id="KW-0547">Nucleotide-binding</keyword>
<dbReference type="CDD" id="cd14014">
    <property type="entry name" value="STKc_PknB_like"/>
    <property type="match status" value="1"/>
</dbReference>
<keyword evidence="7" id="KW-0723">Serine/threonine-protein kinase</keyword>
<dbReference type="SMART" id="SM00220">
    <property type="entry name" value="S_TKc"/>
    <property type="match status" value="1"/>
</dbReference>
<organism evidence="7">
    <name type="scientific">Oscillatoriales cyanobacterium SpSt-418</name>
    <dbReference type="NCBI Taxonomy" id="2282169"/>
    <lineage>
        <taxon>Bacteria</taxon>
        <taxon>Bacillati</taxon>
        <taxon>Cyanobacteriota</taxon>
        <taxon>Cyanophyceae</taxon>
        <taxon>Oscillatoriophycideae</taxon>
        <taxon>Oscillatoriales</taxon>
    </lineage>
</organism>
<keyword evidence="1" id="KW-0808">Transferase</keyword>
<keyword evidence="3 7" id="KW-0418">Kinase</keyword>
<evidence type="ECO:0000313" key="7">
    <source>
        <dbReference type="EMBL" id="HFM99152.1"/>
    </source>
</evidence>
<dbReference type="InterPro" id="IPR000719">
    <property type="entry name" value="Prot_kinase_dom"/>
</dbReference>
<comment type="caution">
    <text evidence="7">The sequence shown here is derived from an EMBL/GenBank/DDBJ whole genome shotgun (WGS) entry which is preliminary data.</text>
</comment>
<dbReference type="InterPro" id="IPR008271">
    <property type="entry name" value="Ser/Thr_kinase_AS"/>
</dbReference>
<dbReference type="InterPro" id="IPR017441">
    <property type="entry name" value="Protein_kinase_ATP_BS"/>
</dbReference>
<evidence type="ECO:0000256" key="5">
    <source>
        <dbReference type="PROSITE-ProRule" id="PRU10141"/>
    </source>
</evidence>
<dbReference type="PANTHER" id="PTHR43289:SF34">
    <property type="entry name" value="SERINE_THREONINE-PROTEIN KINASE YBDM-RELATED"/>
    <property type="match status" value="1"/>
</dbReference>
<reference evidence="7" key="1">
    <citation type="journal article" date="2020" name="mSystems">
        <title>Genome- and Community-Level Interaction Insights into Carbon Utilization and Element Cycling Functions of Hydrothermarchaeota in Hydrothermal Sediment.</title>
        <authorList>
            <person name="Zhou Z."/>
            <person name="Liu Y."/>
            <person name="Xu W."/>
            <person name="Pan J."/>
            <person name="Luo Z.H."/>
            <person name="Li M."/>
        </authorList>
    </citation>
    <scope>NUCLEOTIDE SEQUENCE [LARGE SCALE GENOMIC DNA]</scope>
    <source>
        <strain evidence="7">SpSt-418</strain>
    </source>
</reference>
<dbReference type="GO" id="GO:0005524">
    <property type="term" value="F:ATP binding"/>
    <property type="evidence" value="ECO:0007669"/>
    <property type="project" value="UniProtKB-UniRule"/>
</dbReference>
<evidence type="ECO:0000256" key="4">
    <source>
        <dbReference type="ARBA" id="ARBA00022840"/>
    </source>
</evidence>
<evidence type="ECO:0000259" key="6">
    <source>
        <dbReference type="PROSITE" id="PS50011"/>
    </source>
</evidence>
<dbReference type="Pfam" id="PF00069">
    <property type="entry name" value="Pkinase"/>
    <property type="match status" value="1"/>
</dbReference>
<dbReference type="PROSITE" id="PS00107">
    <property type="entry name" value="PROTEIN_KINASE_ATP"/>
    <property type="match status" value="1"/>
</dbReference>
<dbReference type="PROSITE" id="PS50011">
    <property type="entry name" value="PROTEIN_KINASE_DOM"/>
    <property type="match status" value="1"/>
</dbReference>
<gene>
    <name evidence="7" type="ORF">ENR64_15610</name>
</gene>
<dbReference type="PANTHER" id="PTHR43289">
    <property type="entry name" value="MITOGEN-ACTIVATED PROTEIN KINASE KINASE KINASE 20-RELATED"/>
    <property type="match status" value="1"/>
</dbReference>
<feature type="domain" description="Protein kinase" evidence="6">
    <location>
        <begin position="19"/>
        <end position="295"/>
    </location>
</feature>
<evidence type="ECO:0000256" key="3">
    <source>
        <dbReference type="ARBA" id="ARBA00022777"/>
    </source>
</evidence>
<evidence type="ECO:0000256" key="1">
    <source>
        <dbReference type="ARBA" id="ARBA00022679"/>
    </source>
</evidence>
<keyword evidence="4 5" id="KW-0067">ATP-binding</keyword>
<feature type="binding site" evidence="5">
    <location>
        <position position="48"/>
    </location>
    <ligand>
        <name>ATP</name>
        <dbReference type="ChEBI" id="CHEBI:30616"/>
    </ligand>
</feature>